<keyword evidence="3" id="KW-1185">Reference proteome</keyword>
<feature type="transmembrane region" description="Helical" evidence="1">
    <location>
        <begin position="46"/>
        <end position="70"/>
    </location>
</feature>
<dbReference type="RefSeq" id="WP_068587385.1">
    <property type="nucleotide sequence ID" value="NZ_FTNK01000005.1"/>
</dbReference>
<evidence type="ECO:0000313" key="2">
    <source>
        <dbReference type="EMBL" id="SIQ98435.1"/>
    </source>
</evidence>
<evidence type="ECO:0000256" key="1">
    <source>
        <dbReference type="SAM" id="Phobius"/>
    </source>
</evidence>
<sequence>MTLILLMGILVILVVKFNKKPITKIVRNDNKMVQRLRITKWYQNHWLGGVFLFVVNSVLFSSTLFGIYLAIYFSMSFLLLLVILFGVIGSIYSWLILNNAWQGSKGNRVKMGLVGSGFYALLALILVYLWLTLKPTYPGEDTFMGGIGILFGIIATMVAFSTCFVVTSYSKNEETT</sequence>
<reference evidence="2 3" key="1">
    <citation type="submission" date="2017-01" db="EMBL/GenBank/DDBJ databases">
        <authorList>
            <person name="Varghese N."/>
            <person name="Submissions S."/>
        </authorList>
    </citation>
    <scope>NUCLEOTIDE SEQUENCE [LARGE SCALE GENOMIC DNA]</scope>
    <source>
        <strain evidence="2 3">ATCC 23464</strain>
    </source>
</reference>
<feature type="transmembrane region" description="Helical" evidence="1">
    <location>
        <begin position="143"/>
        <end position="169"/>
    </location>
</feature>
<dbReference type="EMBL" id="FTNK01000005">
    <property type="protein sequence ID" value="SIQ98435.1"/>
    <property type="molecule type" value="Genomic_DNA"/>
</dbReference>
<protein>
    <recommendedName>
        <fullName evidence="4">SdpI/YhfL protein family protein</fullName>
    </recommendedName>
</protein>
<organism evidence="2 3">
    <name type="scientific">Paenibacillus macquariensis</name>
    <dbReference type="NCBI Taxonomy" id="948756"/>
    <lineage>
        <taxon>Bacteria</taxon>
        <taxon>Bacillati</taxon>
        <taxon>Bacillota</taxon>
        <taxon>Bacilli</taxon>
        <taxon>Bacillales</taxon>
        <taxon>Paenibacillaceae</taxon>
        <taxon>Paenibacillus</taxon>
    </lineage>
</organism>
<feature type="transmembrane region" description="Helical" evidence="1">
    <location>
        <begin position="109"/>
        <end position="131"/>
    </location>
</feature>
<comment type="caution">
    <text evidence="2">The sequence shown here is derived from an EMBL/GenBank/DDBJ whole genome shotgun (WGS) entry which is preliminary data.</text>
</comment>
<feature type="transmembrane region" description="Helical" evidence="1">
    <location>
        <begin position="77"/>
        <end position="97"/>
    </location>
</feature>
<keyword evidence="1" id="KW-1133">Transmembrane helix</keyword>
<keyword evidence="1" id="KW-0812">Transmembrane</keyword>
<accession>A0ABY1JYE3</accession>
<keyword evidence="1" id="KW-0472">Membrane</keyword>
<proteinExistence type="predicted"/>
<gene>
    <name evidence="2" type="ORF">SAMN05421578_105352</name>
</gene>
<evidence type="ECO:0000313" key="3">
    <source>
        <dbReference type="Proteomes" id="UP000186666"/>
    </source>
</evidence>
<evidence type="ECO:0008006" key="4">
    <source>
        <dbReference type="Google" id="ProtNLM"/>
    </source>
</evidence>
<name>A0ABY1JYE3_9BACL</name>
<dbReference type="Proteomes" id="UP000186666">
    <property type="component" value="Unassembled WGS sequence"/>
</dbReference>